<evidence type="ECO:0008006" key="3">
    <source>
        <dbReference type="Google" id="ProtNLM"/>
    </source>
</evidence>
<organism evidence="1 2">
    <name type="scientific">Mycoplana azooxidifex</name>
    <dbReference type="NCBI Taxonomy" id="1636188"/>
    <lineage>
        <taxon>Bacteria</taxon>
        <taxon>Pseudomonadati</taxon>
        <taxon>Pseudomonadota</taxon>
        <taxon>Alphaproteobacteria</taxon>
        <taxon>Hyphomicrobiales</taxon>
        <taxon>Rhizobiaceae</taxon>
        <taxon>Mycoplana</taxon>
    </lineage>
</organism>
<keyword evidence="2" id="KW-1185">Reference proteome</keyword>
<dbReference type="SUPFAM" id="SSF109854">
    <property type="entry name" value="DinB/YfiT-like putative metalloenzymes"/>
    <property type="match status" value="1"/>
</dbReference>
<dbReference type="InterPro" id="IPR034660">
    <property type="entry name" value="DinB/YfiT-like"/>
</dbReference>
<dbReference type="PANTHER" id="PTHR36922:SF1">
    <property type="entry name" value="DUF1993 DOMAIN-CONTAINING PROTEIN"/>
    <property type="match status" value="1"/>
</dbReference>
<accession>A0A7W6DCX7</accession>
<dbReference type="RefSeq" id="WP_183807216.1">
    <property type="nucleotide sequence ID" value="NZ_JACIEE010000009.1"/>
</dbReference>
<reference evidence="1 2" key="1">
    <citation type="submission" date="2020-08" db="EMBL/GenBank/DDBJ databases">
        <title>Genomic Encyclopedia of Type Strains, Phase IV (KMG-IV): sequencing the most valuable type-strain genomes for metagenomic binning, comparative biology and taxonomic classification.</title>
        <authorList>
            <person name="Goeker M."/>
        </authorList>
    </citation>
    <scope>NUCLEOTIDE SEQUENCE [LARGE SCALE GENOMIC DNA]</scope>
    <source>
        <strain evidence="1 2">DSM 100211</strain>
    </source>
</reference>
<dbReference type="AlphaFoldDB" id="A0A7W6DCX7"/>
<sequence length="169" mass="18336">MPVSIYRLSVPVFVRGLKVLSTLLEEAEAHAAANGIALEVLVNARLAPDMLPLSGQIQRVSDTAKNALGRLSGKGAPSFPDTETTMAELKARLEKTIAYLQSVPEAELKGSETREVKLNVGKLGVTFSGEDYLLEFALPNFFFHVTTAYDILRHNGVEIGKTDYLGPYG</sequence>
<comment type="caution">
    <text evidence="1">The sequence shown here is derived from an EMBL/GenBank/DDBJ whole genome shotgun (WGS) entry which is preliminary data.</text>
</comment>
<dbReference type="Pfam" id="PF09351">
    <property type="entry name" value="DUF1993"/>
    <property type="match status" value="1"/>
</dbReference>
<name>A0A7W6DCX7_9HYPH</name>
<dbReference type="Proteomes" id="UP000574761">
    <property type="component" value="Unassembled WGS sequence"/>
</dbReference>
<proteinExistence type="predicted"/>
<dbReference type="EMBL" id="JACIEE010000009">
    <property type="protein sequence ID" value="MBB3978956.1"/>
    <property type="molecule type" value="Genomic_DNA"/>
</dbReference>
<evidence type="ECO:0000313" key="1">
    <source>
        <dbReference type="EMBL" id="MBB3978956.1"/>
    </source>
</evidence>
<dbReference type="Gene3D" id="1.20.120.450">
    <property type="entry name" value="dinb family like domain"/>
    <property type="match status" value="1"/>
</dbReference>
<dbReference type="PANTHER" id="PTHR36922">
    <property type="entry name" value="BLL2446 PROTEIN"/>
    <property type="match status" value="1"/>
</dbReference>
<protein>
    <recommendedName>
        <fullName evidence="3">DUF1993 domain-containing protein</fullName>
    </recommendedName>
</protein>
<evidence type="ECO:0000313" key="2">
    <source>
        <dbReference type="Proteomes" id="UP000574761"/>
    </source>
</evidence>
<dbReference type="InterPro" id="IPR018531">
    <property type="entry name" value="DUF1993"/>
</dbReference>
<gene>
    <name evidence="1" type="ORF">GGQ64_004192</name>
</gene>